<dbReference type="RefSeq" id="WP_244711354.1">
    <property type="nucleotide sequence ID" value="NZ_CP095073.1"/>
</dbReference>
<protein>
    <submittedName>
        <fullName evidence="9">Four-carbon acid sugar kinase family protein</fullName>
    </submittedName>
</protein>
<evidence type="ECO:0000259" key="8">
    <source>
        <dbReference type="Pfam" id="PF17042"/>
    </source>
</evidence>
<keyword evidence="5" id="KW-0067">ATP-binding</keyword>
<keyword evidence="4 9" id="KW-0418">Kinase</keyword>
<evidence type="ECO:0000256" key="1">
    <source>
        <dbReference type="ARBA" id="ARBA00005715"/>
    </source>
</evidence>
<evidence type="ECO:0000313" key="9">
    <source>
        <dbReference type="EMBL" id="UOQ44978.1"/>
    </source>
</evidence>
<keyword evidence="10" id="KW-1185">Reference proteome</keyword>
<dbReference type="InterPro" id="IPR010737">
    <property type="entry name" value="4-carb_acid_sugar_kinase_N"/>
</dbReference>
<evidence type="ECO:0000256" key="2">
    <source>
        <dbReference type="ARBA" id="ARBA00022679"/>
    </source>
</evidence>
<accession>A0ABY4EKH9</accession>
<keyword evidence="3" id="KW-0547">Nucleotide-binding</keyword>
<dbReference type="EMBL" id="CP095073">
    <property type="protein sequence ID" value="UOQ44978.1"/>
    <property type="molecule type" value="Genomic_DNA"/>
</dbReference>
<keyword evidence="2" id="KW-0808">Transferase</keyword>
<sequence length="445" mass="49232">MSYRFGMIADDLTGANDSGVQLKEKGLATSVFFELPDSRMELGESIVIDTDSRALDLQEAMEATKSAARFLIEKGYPHIYKKMDSTLRGYVGEELESIREVYAPEFVVVAPAFPPYGRTTKDGVHYLHGQPVSGTELAYDPKHPVKEAHLPSLIEASTGKQTALLTADVLHKSEDDWMYYINQLKDRETPYLICDAESMEDLRKIAERISRISNKVIWAGSAGLAEVLPEVLGIETQENNHLEEVVPGGPVLTVCGSLSQTTQEQVLYAAEQTGVHPVIVDTEQMLKDSWNEYAEVYCRAAVEAFQAGRDVVLYVPSTLEIREKVARLAEEKQLNTLQIGKRISHELGKLTDRILTSYPALSSLVLTGGDTAKDVARSLGAKGIQLYRQLEAGIPLGELLGSKRKVHVVTKAGAFGTDASIYRAMINLKGENQDEQQTNHRYHYG</sequence>
<dbReference type="InterPro" id="IPR031475">
    <property type="entry name" value="NBD_C"/>
</dbReference>
<dbReference type="Gene3D" id="3.40.50.10840">
    <property type="entry name" value="Putative sugar-binding, N-terminal domain"/>
    <property type="match status" value="1"/>
</dbReference>
<dbReference type="InterPro" id="IPR042213">
    <property type="entry name" value="NBD_C_sf"/>
</dbReference>
<dbReference type="SUPFAM" id="SSF142764">
    <property type="entry name" value="YgbK-like"/>
    <property type="match status" value="1"/>
</dbReference>
<name>A0ABY4EKH9_9BACI</name>
<evidence type="ECO:0000256" key="5">
    <source>
        <dbReference type="ARBA" id="ARBA00022840"/>
    </source>
</evidence>
<feature type="domain" description="Four-carbon acid sugar kinase N-terminal" evidence="7">
    <location>
        <begin position="6"/>
        <end position="227"/>
    </location>
</feature>
<feature type="domain" description="Four-carbon acid sugar kinase nucleotide binding" evidence="8">
    <location>
        <begin position="252"/>
        <end position="419"/>
    </location>
</feature>
<dbReference type="Gene3D" id="3.40.980.20">
    <property type="entry name" value="Four-carbon acid sugar kinase, nucleotide binding domain"/>
    <property type="match status" value="1"/>
</dbReference>
<evidence type="ECO:0000256" key="3">
    <source>
        <dbReference type="ARBA" id="ARBA00022741"/>
    </source>
</evidence>
<organism evidence="9 10">
    <name type="scientific">Halobacillus salinarum</name>
    <dbReference type="NCBI Taxonomy" id="2932257"/>
    <lineage>
        <taxon>Bacteria</taxon>
        <taxon>Bacillati</taxon>
        <taxon>Bacillota</taxon>
        <taxon>Bacilli</taxon>
        <taxon>Bacillales</taxon>
        <taxon>Bacillaceae</taxon>
        <taxon>Halobacillus</taxon>
    </lineage>
</organism>
<dbReference type="Proteomes" id="UP000831787">
    <property type="component" value="Chromosome"/>
</dbReference>
<dbReference type="Pfam" id="PF17042">
    <property type="entry name" value="NBD_C"/>
    <property type="match status" value="1"/>
</dbReference>
<proteinExistence type="inferred from homology"/>
<dbReference type="InterPro" id="IPR037051">
    <property type="entry name" value="4-carb_acid_sugar_kinase_N_sf"/>
</dbReference>
<dbReference type="GO" id="GO:0016301">
    <property type="term" value="F:kinase activity"/>
    <property type="evidence" value="ECO:0007669"/>
    <property type="project" value="UniProtKB-KW"/>
</dbReference>
<keyword evidence="6" id="KW-0119">Carbohydrate metabolism</keyword>
<evidence type="ECO:0000256" key="6">
    <source>
        <dbReference type="ARBA" id="ARBA00023277"/>
    </source>
</evidence>
<evidence type="ECO:0000313" key="10">
    <source>
        <dbReference type="Proteomes" id="UP000831787"/>
    </source>
</evidence>
<evidence type="ECO:0000259" key="7">
    <source>
        <dbReference type="Pfam" id="PF07005"/>
    </source>
</evidence>
<comment type="similarity">
    <text evidence="1">Belongs to the four-carbon acid sugar kinase family.</text>
</comment>
<evidence type="ECO:0000256" key="4">
    <source>
        <dbReference type="ARBA" id="ARBA00022777"/>
    </source>
</evidence>
<reference evidence="9 10" key="1">
    <citation type="submission" date="2022-04" db="EMBL/GenBank/DDBJ databases">
        <title>Halobacillus sp. isolated from saltern.</title>
        <authorList>
            <person name="Won M."/>
            <person name="Lee C.-M."/>
            <person name="Woen H.-Y."/>
            <person name="Kwon S.-W."/>
        </authorList>
    </citation>
    <scope>NUCLEOTIDE SEQUENCE [LARGE SCALE GENOMIC DNA]</scope>
    <source>
        <strain evidence="9 10">SSBR10-3</strain>
    </source>
</reference>
<gene>
    <name evidence="9" type="ORF">MUN89_03230</name>
</gene>
<dbReference type="Pfam" id="PF07005">
    <property type="entry name" value="SBD_N"/>
    <property type="match status" value="1"/>
</dbReference>